<feature type="domain" description="N-acetyltransferase" evidence="1">
    <location>
        <begin position="6"/>
        <end position="173"/>
    </location>
</feature>
<evidence type="ECO:0000313" key="3">
    <source>
        <dbReference type="Proteomes" id="UP000215185"/>
    </source>
</evidence>
<sequence length="177" mass="19885">MARQEIVFKEAELDDAAGLADFLEQVVTESDFLSQDDDSPNMTVEETACFIQNHLESPNQVCLLAKCDARVIGVLNIEAASHVRVNHIGDIFIAVAKEFWGHGLGQILLEEAIDWAEHSGIIRRLELTVQARNERAVHIYEKFGFEIEGTKRRGAKTKNGDFLDVYLMAKLIENVTE</sequence>
<keyword evidence="3" id="KW-1185">Reference proteome</keyword>
<dbReference type="Gene3D" id="3.40.630.30">
    <property type="match status" value="1"/>
</dbReference>
<organism evidence="2 3">
    <name type="scientific">Streptococcus merionis</name>
    <dbReference type="NCBI Taxonomy" id="400065"/>
    <lineage>
        <taxon>Bacteria</taxon>
        <taxon>Bacillati</taxon>
        <taxon>Bacillota</taxon>
        <taxon>Bacilli</taxon>
        <taxon>Lactobacillales</taxon>
        <taxon>Streptococcaceae</taxon>
        <taxon>Streptococcus</taxon>
    </lineage>
</organism>
<dbReference type="Pfam" id="PF00583">
    <property type="entry name" value="Acetyltransf_1"/>
    <property type="match status" value="1"/>
</dbReference>
<dbReference type="PANTHER" id="PTHR43617">
    <property type="entry name" value="L-AMINO ACID N-ACETYLTRANSFERASE"/>
    <property type="match status" value="1"/>
</dbReference>
<dbReference type="RefSeq" id="WP_018374104.1">
    <property type="nucleotide sequence ID" value="NZ_LT906439.1"/>
</dbReference>
<dbReference type="PANTHER" id="PTHR43617:SF22">
    <property type="entry name" value="L-AMINO ACID N-ACETYLTRANSFERASE AAAT"/>
    <property type="match status" value="1"/>
</dbReference>
<keyword evidence="2" id="KW-0808">Transferase</keyword>
<evidence type="ECO:0000259" key="1">
    <source>
        <dbReference type="PROSITE" id="PS51186"/>
    </source>
</evidence>
<dbReference type="InterPro" id="IPR000182">
    <property type="entry name" value="GNAT_dom"/>
</dbReference>
<dbReference type="InterPro" id="IPR016181">
    <property type="entry name" value="Acyl_CoA_acyltransferase"/>
</dbReference>
<name>A0A239T002_9STRE</name>
<dbReference type="SUPFAM" id="SSF55729">
    <property type="entry name" value="Acyl-CoA N-acyltransferases (Nat)"/>
    <property type="match status" value="1"/>
</dbReference>
<evidence type="ECO:0000313" key="2">
    <source>
        <dbReference type="EMBL" id="SNU91050.1"/>
    </source>
</evidence>
<dbReference type="CDD" id="cd04301">
    <property type="entry name" value="NAT_SF"/>
    <property type="match status" value="1"/>
</dbReference>
<dbReference type="EC" id="2.3.1.57" evidence="2"/>
<proteinExistence type="predicted"/>
<dbReference type="AlphaFoldDB" id="A0A239T002"/>
<dbReference type="KEGG" id="smen:SAMEA4412692_2126"/>
<dbReference type="eggNOG" id="COG1247">
    <property type="taxonomic scope" value="Bacteria"/>
</dbReference>
<keyword evidence="2" id="KW-0012">Acyltransferase</keyword>
<gene>
    <name evidence="2" type="primary">speG</name>
    <name evidence="2" type="ORF">SAMEA4412692_02126</name>
</gene>
<dbReference type="InterPro" id="IPR050276">
    <property type="entry name" value="MshD_Acetyltransferase"/>
</dbReference>
<reference evidence="2 3" key="1">
    <citation type="submission" date="2017-06" db="EMBL/GenBank/DDBJ databases">
        <authorList>
            <consortium name="Pathogen Informatics"/>
        </authorList>
    </citation>
    <scope>NUCLEOTIDE SEQUENCE [LARGE SCALE GENOMIC DNA]</scope>
    <source>
        <strain evidence="2 3">NCTC13788</strain>
    </source>
</reference>
<dbReference type="EMBL" id="LT906439">
    <property type="protein sequence ID" value="SNU91050.1"/>
    <property type="molecule type" value="Genomic_DNA"/>
</dbReference>
<dbReference type="PROSITE" id="PS51186">
    <property type="entry name" value="GNAT"/>
    <property type="match status" value="1"/>
</dbReference>
<protein>
    <submittedName>
        <fullName evidence="2">GNAT family acetyltransferase</fullName>
        <ecNumber evidence="2">2.3.1.57</ecNumber>
    </submittedName>
</protein>
<dbReference type="Proteomes" id="UP000215185">
    <property type="component" value="Chromosome 1"/>
</dbReference>
<dbReference type="STRING" id="1123308.GCA_000380085_01570"/>
<dbReference type="GO" id="GO:0004145">
    <property type="term" value="F:diamine N-acetyltransferase activity"/>
    <property type="evidence" value="ECO:0007669"/>
    <property type="project" value="UniProtKB-EC"/>
</dbReference>
<accession>A0A239T002</accession>
<dbReference type="OrthoDB" id="948250at2"/>